<evidence type="ECO:0000256" key="6">
    <source>
        <dbReference type="ARBA" id="ARBA00029447"/>
    </source>
</evidence>
<comment type="subcellular location">
    <subcellularLocation>
        <location evidence="1">Membrane</location>
        <topology evidence="1">Multi-pass membrane protein</topology>
    </subcellularLocation>
</comment>
<keyword evidence="4 9" id="KW-0472">Membrane</keyword>
<dbReference type="PRINTS" id="PR00260">
    <property type="entry name" value="CHEMTRNSDUCR"/>
</dbReference>
<keyword evidence="2 9" id="KW-0812">Transmembrane</keyword>
<dbReference type="GO" id="GO:0016020">
    <property type="term" value="C:membrane"/>
    <property type="evidence" value="ECO:0007669"/>
    <property type="project" value="UniProtKB-SubCell"/>
</dbReference>
<dbReference type="GO" id="GO:0007165">
    <property type="term" value="P:signal transduction"/>
    <property type="evidence" value="ECO:0007669"/>
    <property type="project" value="UniProtKB-KW"/>
</dbReference>
<dbReference type="SUPFAM" id="SSF58104">
    <property type="entry name" value="Methyl-accepting chemotaxis protein (MCP) signaling domain"/>
    <property type="match status" value="1"/>
</dbReference>
<feature type="coiled-coil region" evidence="8">
    <location>
        <begin position="228"/>
        <end position="255"/>
    </location>
</feature>
<dbReference type="eggNOG" id="COG0840">
    <property type="taxonomic scope" value="Bacteria"/>
</dbReference>
<evidence type="ECO:0000313" key="12">
    <source>
        <dbReference type="EMBL" id="EHR41296.1"/>
    </source>
</evidence>
<dbReference type="InterPro" id="IPR004089">
    <property type="entry name" value="MCPsignal_dom"/>
</dbReference>
<evidence type="ECO:0000256" key="8">
    <source>
        <dbReference type="SAM" id="Coils"/>
    </source>
</evidence>
<dbReference type="Pfam" id="PF00015">
    <property type="entry name" value="MCPsignal"/>
    <property type="match status" value="1"/>
</dbReference>
<gene>
    <name evidence="12" type="ORF">AJE_07451</name>
</gene>
<organism evidence="12 13">
    <name type="scientific">Alishewanella jeotgali KCTC 22429</name>
    <dbReference type="NCBI Taxonomy" id="1129374"/>
    <lineage>
        <taxon>Bacteria</taxon>
        <taxon>Pseudomonadati</taxon>
        <taxon>Pseudomonadota</taxon>
        <taxon>Gammaproteobacteria</taxon>
        <taxon>Alteromonadales</taxon>
        <taxon>Alteromonadaceae</taxon>
        <taxon>Alishewanella</taxon>
    </lineage>
</organism>
<keyword evidence="3 9" id="KW-1133">Transmembrane helix</keyword>
<proteinExistence type="inferred from homology"/>
<sequence length="614" mass="67526">MQLNTISIKSRLIIIATLAIVALALMLVLMQHQAKVLNNLSGASRLVAELNSEMLQLRRHEKDFLLRQELRYLERHQNTQQSLQTKLTALQSLLQTLRLDDSKSQQFATQVRAYVAEFAALVQAQQKIGLTVEEGLIGNMRQAAQRLEQQVGSNPELLVSYLQLRRLEKDFLLRRDNQYLAAQQPFFASLQAAAELTDRSALSQYQQSLSALDQAMRERGYNESEGNEGKMRREIQATEALLKQLSEELDLALTAASTQINRLSLGIFAVILVLVVVLVSLIARSIHRPIQQASADLARIRSDKDFTHRLVLKGKDEISNLGSDMNAVLSDVQGLIQTVNQSLTTLDKVTDELAAAAQSTNQVMRSQQLETDMVATAVTEMGATIEEIAASTENTANTAEASNQSAQAGQQQVNDTVSHIKALASRLQQASTATAELERDSVSIGSVLDVIRAIAEQTNLLALNAAIEAARAGEQGRGFAVVADEVRTLAQRTQQSTREIEGIIQSLQGRTKDIAKVMLQCRDDGMQSAEQAGSASQLLQQITSDITRIMDMTTQIATAIEEQSSVAAEVNRNVVKIRDMSEDTLRSADNNSQLSEQVARQARGLRAEVIKFRA</sequence>
<dbReference type="FunFam" id="1.10.287.950:FF:000001">
    <property type="entry name" value="Methyl-accepting chemotaxis sensory transducer"/>
    <property type="match status" value="1"/>
</dbReference>
<dbReference type="PANTHER" id="PTHR32089:SF119">
    <property type="entry name" value="METHYL-ACCEPTING CHEMOTAXIS PROTEIN CTPL"/>
    <property type="match status" value="1"/>
</dbReference>
<dbReference type="GO" id="GO:0006935">
    <property type="term" value="P:chemotaxis"/>
    <property type="evidence" value="ECO:0007669"/>
    <property type="project" value="InterPro"/>
</dbReference>
<reference evidence="12 13" key="1">
    <citation type="journal article" date="2012" name="J. Bacteriol.">
        <title>Genome Sequence of Extracellular-Protease-Producing Alishewanella jeotgali Isolated from Traditional Korean Fermented Seafood.</title>
        <authorList>
            <person name="Jung J."/>
            <person name="Chun J."/>
            <person name="Park W."/>
        </authorList>
    </citation>
    <scope>NUCLEOTIDE SEQUENCE [LARGE SCALE GENOMIC DNA]</scope>
    <source>
        <strain evidence="12 13">KCTC 22429</strain>
    </source>
</reference>
<dbReference type="RefSeq" id="WP_008950341.1">
    <property type="nucleotide sequence ID" value="NZ_AHTH01000018.1"/>
</dbReference>
<dbReference type="SMART" id="SM01358">
    <property type="entry name" value="HBM"/>
    <property type="match status" value="1"/>
</dbReference>
<comment type="caution">
    <text evidence="12">The sequence shown here is derived from an EMBL/GenBank/DDBJ whole genome shotgun (WGS) entry which is preliminary data.</text>
</comment>
<dbReference type="PROSITE" id="PS50111">
    <property type="entry name" value="CHEMOTAXIS_TRANSDUC_2"/>
    <property type="match status" value="1"/>
</dbReference>
<dbReference type="CDD" id="cd11386">
    <property type="entry name" value="MCP_signal"/>
    <property type="match status" value="1"/>
</dbReference>
<dbReference type="EMBL" id="AHTH01000018">
    <property type="protein sequence ID" value="EHR41296.1"/>
    <property type="molecule type" value="Genomic_DNA"/>
</dbReference>
<dbReference type="SMART" id="SM00304">
    <property type="entry name" value="HAMP"/>
    <property type="match status" value="1"/>
</dbReference>
<evidence type="ECO:0000256" key="4">
    <source>
        <dbReference type="ARBA" id="ARBA00023136"/>
    </source>
</evidence>
<keyword evidence="8" id="KW-0175">Coiled coil</keyword>
<evidence type="ECO:0000256" key="2">
    <source>
        <dbReference type="ARBA" id="ARBA00022692"/>
    </source>
</evidence>
<feature type="transmembrane region" description="Helical" evidence="9">
    <location>
        <begin position="263"/>
        <end position="283"/>
    </location>
</feature>
<evidence type="ECO:0000259" key="10">
    <source>
        <dbReference type="PROSITE" id="PS50111"/>
    </source>
</evidence>
<evidence type="ECO:0000256" key="1">
    <source>
        <dbReference type="ARBA" id="ARBA00004141"/>
    </source>
</evidence>
<feature type="transmembrane region" description="Helical" evidence="9">
    <location>
        <begin position="12"/>
        <end position="30"/>
    </location>
</feature>
<feature type="domain" description="Methyl-accepting transducer" evidence="10">
    <location>
        <begin position="342"/>
        <end position="578"/>
    </location>
</feature>
<accession>H3ZDR5</accession>
<dbReference type="STRING" id="1129374.AJE_07451"/>
<evidence type="ECO:0000256" key="7">
    <source>
        <dbReference type="PROSITE-ProRule" id="PRU00284"/>
    </source>
</evidence>
<keyword evidence="13" id="KW-1185">Reference proteome</keyword>
<dbReference type="PATRIC" id="fig|1129374.4.peg.1492"/>
<dbReference type="SMART" id="SM00283">
    <property type="entry name" value="MA"/>
    <property type="match status" value="1"/>
</dbReference>
<evidence type="ECO:0000259" key="11">
    <source>
        <dbReference type="PROSITE" id="PS50885"/>
    </source>
</evidence>
<dbReference type="Proteomes" id="UP000012046">
    <property type="component" value="Unassembled WGS sequence"/>
</dbReference>
<dbReference type="GO" id="GO:0004888">
    <property type="term" value="F:transmembrane signaling receptor activity"/>
    <property type="evidence" value="ECO:0007669"/>
    <property type="project" value="InterPro"/>
</dbReference>
<name>H3ZDR5_9ALTE</name>
<dbReference type="InterPro" id="IPR032255">
    <property type="entry name" value="HBM"/>
</dbReference>
<protein>
    <submittedName>
        <fullName evidence="12">Putative methyl-accepting chemotaxis sensory transducer</fullName>
    </submittedName>
</protein>
<dbReference type="InterPro" id="IPR004090">
    <property type="entry name" value="Chemotax_Me-accpt_rcpt"/>
</dbReference>
<evidence type="ECO:0000256" key="3">
    <source>
        <dbReference type="ARBA" id="ARBA00022989"/>
    </source>
</evidence>
<dbReference type="Gene3D" id="1.10.287.950">
    <property type="entry name" value="Methyl-accepting chemotaxis protein"/>
    <property type="match status" value="1"/>
</dbReference>
<dbReference type="InterPro" id="IPR003660">
    <property type="entry name" value="HAMP_dom"/>
</dbReference>
<keyword evidence="5 7" id="KW-0807">Transducer</keyword>
<dbReference type="AlphaFoldDB" id="H3ZDR5"/>
<evidence type="ECO:0000313" key="13">
    <source>
        <dbReference type="Proteomes" id="UP000012046"/>
    </source>
</evidence>
<dbReference type="PROSITE" id="PS50885">
    <property type="entry name" value="HAMP"/>
    <property type="match status" value="1"/>
</dbReference>
<evidence type="ECO:0000256" key="5">
    <source>
        <dbReference type="ARBA" id="ARBA00023224"/>
    </source>
</evidence>
<comment type="similarity">
    <text evidence="6">Belongs to the methyl-accepting chemotaxis (MCP) protein family.</text>
</comment>
<feature type="domain" description="HAMP" evidence="11">
    <location>
        <begin position="284"/>
        <end position="337"/>
    </location>
</feature>
<evidence type="ECO:0000256" key="9">
    <source>
        <dbReference type="SAM" id="Phobius"/>
    </source>
</evidence>
<dbReference type="PANTHER" id="PTHR32089">
    <property type="entry name" value="METHYL-ACCEPTING CHEMOTAXIS PROTEIN MCPB"/>
    <property type="match status" value="1"/>
</dbReference>